<keyword evidence="4" id="KW-0479">Metal-binding</keyword>
<evidence type="ECO:0000256" key="2">
    <source>
        <dbReference type="ARBA" id="ARBA00019403"/>
    </source>
</evidence>
<gene>
    <name evidence="11" type="ORF">JD77_03979</name>
</gene>
<dbReference type="Gene3D" id="3.40.470.10">
    <property type="entry name" value="Uracil-DNA glycosylase-like domain"/>
    <property type="match status" value="1"/>
</dbReference>
<comment type="caution">
    <text evidence="11">The sequence shown here is derived from an EMBL/GenBank/DDBJ whole genome shotgun (WGS) entry which is preliminary data.</text>
</comment>
<keyword evidence="6" id="KW-0378">Hydrolase</keyword>
<keyword evidence="12" id="KW-1185">Reference proteome</keyword>
<dbReference type="AlphaFoldDB" id="A0A562IDB0"/>
<evidence type="ECO:0000256" key="6">
    <source>
        <dbReference type="ARBA" id="ARBA00022801"/>
    </source>
</evidence>
<dbReference type="InterPro" id="IPR005273">
    <property type="entry name" value="Ura-DNA_glyco_family4"/>
</dbReference>
<proteinExistence type="inferred from homology"/>
<keyword evidence="9" id="KW-0234">DNA repair</keyword>
<dbReference type="GO" id="GO:0046872">
    <property type="term" value="F:metal ion binding"/>
    <property type="evidence" value="ECO:0007669"/>
    <property type="project" value="UniProtKB-KW"/>
</dbReference>
<sequence length="271" mass="29070">MRLVRLRRESRVPPCVAVRRRAGPACGVSPAATGRTFAMAEIDTAPGAQQFIPPQADTIDDLRAAADGCRGCELYRDATQTVFGRGGEDARVVLVGEQPGDMEDQKGLPFVGPAGRLLRQAVDDAGLNPTELYLTNAVKHFRFELRGKRRIHQTPDRVHITACRPWLVAEFARLRPEVVVVLGATAAKALLGPSFRVTRQRGTLMPWPASAQQPADFARVPVDSAGKVADAPAAQLLATIHPSAVLRADDRDTAYAGLVADLTVATRALAA</sequence>
<dbReference type="SUPFAM" id="SSF52141">
    <property type="entry name" value="Uracil-DNA glycosylase-like"/>
    <property type="match status" value="1"/>
</dbReference>
<evidence type="ECO:0000256" key="5">
    <source>
        <dbReference type="ARBA" id="ARBA00022763"/>
    </source>
</evidence>
<evidence type="ECO:0000256" key="7">
    <source>
        <dbReference type="ARBA" id="ARBA00023004"/>
    </source>
</evidence>
<dbReference type="SMART" id="SM00986">
    <property type="entry name" value="UDG"/>
    <property type="match status" value="1"/>
</dbReference>
<dbReference type="GO" id="GO:0097506">
    <property type="term" value="F:deaminated base DNA N-glycosylase activity"/>
    <property type="evidence" value="ECO:0007669"/>
    <property type="project" value="UniProtKB-ARBA"/>
</dbReference>
<dbReference type="InterPro" id="IPR005122">
    <property type="entry name" value="Uracil-DNA_glycosylase-like"/>
</dbReference>
<dbReference type="GO" id="GO:0051539">
    <property type="term" value="F:4 iron, 4 sulfur cluster binding"/>
    <property type="evidence" value="ECO:0007669"/>
    <property type="project" value="UniProtKB-KW"/>
</dbReference>
<evidence type="ECO:0000256" key="1">
    <source>
        <dbReference type="ARBA" id="ARBA00006521"/>
    </source>
</evidence>
<keyword evidence="5" id="KW-0227">DNA damage</keyword>
<dbReference type="CDD" id="cd10030">
    <property type="entry name" value="UDG-F4_TTUDGA_SPO1dp_like"/>
    <property type="match status" value="1"/>
</dbReference>
<reference evidence="11 12" key="1">
    <citation type="submission" date="2019-07" db="EMBL/GenBank/DDBJ databases">
        <title>R&amp;d 2014.</title>
        <authorList>
            <person name="Klenk H.-P."/>
        </authorList>
    </citation>
    <scope>NUCLEOTIDE SEQUENCE [LARGE SCALE GENOMIC DNA]</scope>
    <source>
        <strain evidence="11 12">DSM 43868</strain>
    </source>
</reference>
<dbReference type="EMBL" id="VLKE01000001">
    <property type="protein sequence ID" value="TWH68977.1"/>
    <property type="molecule type" value="Genomic_DNA"/>
</dbReference>
<evidence type="ECO:0000259" key="10">
    <source>
        <dbReference type="SMART" id="SM00986"/>
    </source>
</evidence>
<evidence type="ECO:0000313" key="12">
    <source>
        <dbReference type="Proteomes" id="UP000319825"/>
    </source>
</evidence>
<comment type="similarity">
    <text evidence="1">Belongs to the uracil-DNA glycosylase (UDG) superfamily. Type 4 (UDGa) family.</text>
</comment>
<feature type="domain" description="Uracil-DNA glycosylase-like" evidence="10">
    <location>
        <begin position="83"/>
        <end position="263"/>
    </location>
</feature>
<evidence type="ECO:0000313" key="11">
    <source>
        <dbReference type="EMBL" id="TWH68977.1"/>
    </source>
</evidence>
<dbReference type="Pfam" id="PF03167">
    <property type="entry name" value="UDG"/>
    <property type="match status" value="1"/>
</dbReference>
<keyword evidence="3" id="KW-0004">4Fe-4S</keyword>
<name>A0A562IDB0_MICOL</name>
<dbReference type="GO" id="GO:0006281">
    <property type="term" value="P:DNA repair"/>
    <property type="evidence" value="ECO:0007669"/>
    <property type="project" value="UniProtKB-KW"/>
</dbReference>
<evidence type="ECO:0000256" key="8">
    <source>
        <dbReference type="ARBA" id="ARBA00023014"/>
    </source>
</evidence>
<dbReference type="InterPro" id="IPR051536">
    <property type="entry name" value="UDG_Type-4/5"/>
</dbReference>
<protein>
    <recommendedName>
        <fullName evidence="2">Type-4 uracil-DNA glycosylase</fullName>
    </recommendedName>
</protein>
<evidence type="ECO:0000256" key="3">
    <source>
        <dbReference type="ARBA" id="ARBA00022485"/>
    </source>
</evidence>
<keyword evidence="8" id="KW-0411">Iron-sulfur</keyword>
<organism evidence="11 12">
    <name type="scientific">Micromonospora olivasterospora</name>
    <dbReference type="NCBI Taxonomy" id="1880"/>
    <lineage>
        <taxon>Bacteria</taxon>
        <taxon>Bacillati</taxon>
        <taxon>Actinomycetota</taxon>
        <taxon>Actinomycetes</taxon>
        <taxon>Micromonosporales</taxon>
        <taxon>Micromonosporaceae</taxon>
        <taxon>Micromonospora</taxon>
    </lineage>
</organism>
<dbReference type="NCBIfam" id="TIGR03914">
    <property type="entry name" value="UDG_fam_dom"/>
    <property type="match status" value="1"/>
</dbReference>
<dbReference type="PANTHER" id="PTHR33693">
    <property type="entry name" value="TYPE-5 URACIL-DNA GLYCOSYLASE"/>
    <property type="match status" value="1"/>
</dbReference>
<keyword evidence="7" id="KW-0408">Iron</keyword>
<dbReference type="InterPro" id="IPR036895">
    <property type="entry name" value="Uracil-DNA_glycosylase-like_sf"/>
</dbReference>
<dbReference type="Proteomes" id="UP000319825">
    <property type="component" value="Unassembled WGS sequence"/>
</dbReference>
<accession>A0A562IDB0</accession>
<evidence type="ECO:0000256" key="4">
    <source>
        <dbReference type="ARBA" id="ARBA00022723"/>
    </source>
</evidence>
<evidence type="ECO:0000256" key="9">
    <source>
        <dbReference type="ARBA" id="ARBA00023204"/>
    </source>
</evidence>
<dbReference type="PANTHER" id="PTHR33693:SF9">
    <property type="entry name" value="TYPE-4 URACIL-DNA GLYCOSYLASE"/>
    <property type="match status" value="1"/>
</dbReference>
<dbReference type="SMART" id="SM00987">
    <property type="entry name" value="UreE_C"/>
    <property type="match status" value="1"/>
</dbReference>